<keyword evidence="1" id="KW-1133">Transmembrane helix</keyword>
<dbReference type="AlphaFoldDB" id="A0A951PQI8"/>
<evidence type="ECO:0000256" key="1">
    <source>
        <dbReference type="SAM" id="Phobius"/>
    </source>
</evidence>
<protein>
    <submittedName>
        <fullName evidence="2">Uncharacterized protein</fullName>
    </submittedName>
</protein>
<reference evidence="2" key="2">
    <citation type="journal article" date="2022" name="Microbiol. Resour. Announc.">
        <title>Metagenome Sequencing to Explore Phylogenomics of Terrestrial Cyanobacteria.</title>
        <authorList>
            <person name="Ward R.D."/>
            <person name="Stajich J.E."/>
            <person name="Johansen J.R."/>
            <person name="Huntemann M."/>
            <person name="Clum A."/>
            <person name="Foster B."/>
            <person name="Foster B."/>
            <person name="Roux S."/>
            <person name="Palaniappan K."/>
            <person name="Varghese N."/>
            <person name="Mukherjee S."/>
            <person name="Reddy T.B.K."/>
            <person name="Daum C."/>
            <person name="Copeland A."/>
            <person name="Chen I.A."/>
            <person name="Ivanova N.N."/>
            <person name="Kyrpides N.C."/>
            <person name="Shapiro N."/>
            <person name="Eloe-Fadrosh E.A."/>
            <person name="Pietrasiak N."/>
        </authorList>
    </citation>
    <scope>NUCLEOTIDE SEQUENCE</scope>
    <source>
        <strain evidence="2">CPER-KK1</strain>
    </source>
</reference>
<reference evidence="2" key="1">
    <citation type="submission" date="2021-05" db="EMBL/GenBank/DDBJ databases">
        <authorList>
            <person name="Pietrasiak N."/>
            <person name="Ward R."/>
            <person name="Stajich J.E."/>
            <person name="Kurbessoian T."/>
        </authorList>
    </citation>
    <scope>NUCLEOTIDE SEQUENCE</scope>
    <source>
        <strain evidence="2">CPER-KK1</strain>
    </source>
</reference>
<organism evidence="2 3">
    <name type="scientific">Symplocastrum torsivum CPER-KK1</name>
    <dbReference type="NCBI Taxonomy" id="450513"/>
    <lineage>
        <taxon>Bacteria</taxon>
        <taxon>Bacillati</taxon>
        <taxon>Cyanobacteriota</taxon>
        <taxon>Cyanophyceae</taxon>
        <taxon>Oscillatoriophycideae</taxon>
        <taxon>Oscillatoriales</taxon>
        <taxon>Microcoleaceae</taxon>
        <taxon>Symplocastrum</taxon>
    </lineage>
</organism>
<name>A0A951PQI8_9CYAN</name>
<keyword evidence="1" id="KW-0812">Transmembrane</keyword>
<comment type="caution">
    <text evidence="2">The sequence shown here is derived from an EMBL/GenBank/DDBJ whole genome shotgun (WGS) entry which is preliminary data.</text>
</comment>
<accession>A0A951PQI8</accession>
<feature type="transmembrane region" description="Helical" evidence="1">
    <location>
        <begin position="103"/>
        <end position="128"/>
    </location>
</feature>
<feature type="transmembrane region" description="Helical" evidence="1">
    <location>
        <begin position="12"/>
        <end position="36"/>
    </location>
</feature>
<feature type="transmembrane region" description="Helical" evidence="1">
    <location>
        <begin position="76"/>
        <end position="97"/>
    </location>
</feature>
<dbReference type="Proteomes" id="UP000753908">
    <property type="component" value="Unassembled WGS sequence"/>
</dbReference>
<gene>
    <name evidence="2" type="ORF">KME25_27545</name>
</gene>
<sequence>MQALKLVLLFKILLTFVFWSLPLLVFPPSWLMAIGFLHPGAAIVFIRLLGAAYFTLGMGYVLGYRDLGEGKDIGNVVTVGIISNGLACIILLIFGMLGRWNDWGMLAQAFMCGSAVATGLITLGLIITGSLKDMSDNRLV</sequence>
<dbReference type="EMBL" id="JAHHIF010000055">
    <property type="protein sequence ID" value="MBW4548165.1"/>
    <property type="molecule type" value="Genomic_DNA"/>
</dbReference>
<evidence type="ECO:0000313" key="3">
    <source>
        <dbReference type="Proteomes" id="UP000753908"/>
    </source>
</evidence>
<proteinExistence type="predicted"/>
<feature type="transmembrane region" description="Helical" evidence="1">
    <location>
        <begin position="42"/>
        <end position="64"/>
    </location>
</feature>
<keyword evidence="1" id="KW-0472">Membrane</keyword>
<evidence type="ECO:0000313" key="2">
    <source>
        <dbReference type="EMBL" id="MBW4548165.1"/>
    </source>
</evidence>